<gene>
    <name evidence="5" type="ORF">N8I77_008235</name>
</gene>
<evidence type="ECO:0000313" key="6">
    <source>
        <dbReference type="Proteomes" id="UP001265746"/>
    </source>
</evidence>
<accession>A0AAD9SG07</accession>
<evidence type="ECO:0000256" key="2">
    <source>
        <dbReference type="PROSITE-ProRule" id="PRU00176"/>
    </source>
</evidence>
<dbReference type="InterPro" id="IPR007201">
    <property type="entry name" value="Mei2-like_Rrm_C"/>
</dbReference>
<dbReference type="InterPro" id="IPR035979">
    <property type="entry name" value="RBD_domain_sf"/>
</dbReference>
<feature type="compositionally biased region" description="Polar residues" evidence="3">
    <location>
        <begin position="435"/>
        <end position="445"/>
    </location>
</feature>
<dbReference type="Proteomes" id="UP001265746">
    <property type="component" value="Unassembled WGS sequence"/>
</dbReference>
<evidence type="ECO:0000256" key="1">
    <source>
        <dbReference type="ARBA" id="ARBA00022884"/>
    </source>
</evidence>
<keyword evidence="1 2" id="KW-0694">RNA-binding</keyword>
<evidence type="ECO:0000259" key="4">
    <source>
        <dbReference type="PROSITE" id="PS50102"/>
    </source>
</evidence>
<comment type="caution">
    <text evidence="5">The sequence shown here is derived from an EMBL/GenBank/DDBJ whole genome shotgun (WGS) entry which is preliminary data.</text>
</comment>
<keyword evidence="6" id="KW-1185">Reference proteome</keyword>
<dbReference type="AlphaFoldDB" id="A0AAD9SG07"/>
<sequence>MAQPQEAFHPSSPPSEGGADSYNHEGTPDTRLTAFSPLEDSSKSSRLLSALSLGDGDGRAQAVKFQGPASFHHITSPTSFVSGARDKDPFISSPPEKRQTKLSATASTFQPHSTPVVSTPVIAYSSSSVTPKPFGRAAATVSICPKTGLLLAPGLSHNLNLTRSLRVSSSDGVNVDAVKQYLQTLEERGAPFQGCPDPPFAHGLDEVYIRATNIRDASRILSGSNSNPESWKIECVSAQDFNKACGVDVASKHEGQQTLTILLSADLSESQIEANILTYFNDRGVYALEHQPSNIADTLHWVIEFDAVDSIWANETMEKGWVSVGSVFYMMMSPFGPDDRTPPGVNCFAQLQTPIVTSSDHVDVTSGLENMSLVSSQLAMQSMAATMFPSSVPFGGPMHMASWPMYQWPHAVQSPQTNYPGFIPPGSIPAASPSTFQMPTASSHPSPGPATPRKDVLGRPIQPFYRSEGRRTTAIRINRTQFSPPGPHHNHVDINRIKAGTDVRTTIMLRNIPNKVDQKMLKRIIDESSWGKYDFMYLRIDFANDCNVGYAFINFVDPLDIIDFVNRRANKRWNCFRSDKVAEISYATIQGKDCLVQKFRNSSVMLEAHHYRPKLYYTTNGPVPELAGCEEIFPVPDNQSKMKRSCENAEHVGLFTPNAGQQFRDEQRHRRSQYDRGTRLAALEECDTFDMYPQEAVQ</sequence>
<evidence type="ECO:0000256" key="3">
    <source>
        <dbReference type="SAM" id="MobiDB-lite"/>
    </source>
</evidence>
<name>A0AAD9SG07_PHOAM</name>
<dbReference type="CDD" id="cd12532">
    <property type="entry name" value="RRM3_MEI2_fungi"/>
    <property type="match status" value="1"/>
</dbReference>
<dbReference type="PANTHER" id="PTHR23189">
    <property type="entry name" value="RNA RECOGNITION MOTIF-CONTAINING"/>
    <property type="match status" value="1"/>
</dbReference>
<protein>
    <recommendedName>
        <fullName evidence="4">RRM domain-containing protein</fullName>
    </recommendedName>
</protein>
<dbReference type="InterPro" id="IPR034862">
    <property type="entry name" value="Fungal_Mei2-like_RRM3"/>
</dbReference>
<dbReference type="GO" id="GO:0003723">
    <property type="term" value="F:RNA binding"/>
    <property type="evidence" value="ECO:0007669"/>
    <property type="project" value="UniProtKB-UniRule"/>
</dbReference>
<organism evidence="5 6">
    <name type="scientific">Phomopsis amygdali</name>
    <name type="common">Fusicoccum amygdali</name>
    <dbReference type="NCBI Taxonomy" id="1214568"/>
    <lineage>
        <taxon>Eukaryota</taxon>
        <taxon>Fungi</taxon>
        <taxon>Dikarya</taxon>
        <taxon>Ascomycota</taxon>
        <taxon>Pezizomycotina</taxon>
        <taxon>Sordariomycetes</taxon>
        <taxon>Sordariomycetidae</taxon>
        <taxon>Diaporthales</taxon>
        <taxon>Diaporthaceae</taxon>
        <taxon>Diaporthe</taxon>
    </lineage>
</organism>
<reference evidence="5" key="1">
    <citation type="submission" date="2023-06" db="EMBL/GenBank/DDBJ databases">
        <authorList>
            <person name="Noh H."/>
        </authorList>
    </citation>
    <scope>NUCLEOTIDE SEQUENCE</scope>
    <source>
        <strain evidence="5">DUCC20226</strain>
    </source>
</reference>
<dbReference type="Pfam" id="PF04059">
    <property type="entry name" value="RRM_2"/>
    <property type="match status" value="1"/>
</dbReference>
<dbReference type="EMBL" id="JAUJFL010000004">
    <property type="protein sequence ID" value="KAK2605396.1"/>
    <property type="molecule type" value="Genomic_DNA"/>
</dbReference>
<dbReference type="InterPro" id="IPR000504">
    <property type="entry name" value="RRM_dom"/>
</dbReference>
<feature type="region of interest" description="Disordered" evidence="3">
    <location>
        <begin position="1"/>
        <end position="41"/>
    </location>
</feature>
<evidence type="ECO:0000313" key="5">
    <source>
        <dbReference type="EMBL" id="KAK2605396.1"/>
    </source>
</evidence>
<proteinExistence type="predicted"/>
<feature type="domain" description="RRM" evidence="4">
    <location>
        <begin position="505"/>
        <end position="601"/>
    </location>
</feature>
<dbReference type="SUPFAM" id="SSF54928">
    <property type="entry name" value="RNA-binding domain, RBD"/>
    <property type="match status" value="1"/>
</dbReference>
<feature type="region of interest" description="Disordered" evidence="3">
    <location>
        <begin position="435"/>
        <end position="457"/>
    </location>
</feature>
<dbReference type="PROSITE" id="PS50102">
    <property type="entry name" value="RRM"/>
    <property type="match status" value="1"/>
</dbReference>